<dbReference type="InterPro" id="IPR051015">
    <property type="entry name" value="EvgA-like"/>
</dbReference>
<dbReference type="RefSeq" id="WP_067762313.1">
    <property type="nucleotide sequence ID" value="NZ_LZDS01000004.1"/>
</dbReference>
<name>A0A1A7RG68_9GAMM</name>
<dbReference type="PANTHER" id="PTHR45566">
    <property type="entry name" value="HTH-TYPE TRANSCRIPTIONAL REGULATOR YHJB-RELATED"/>
    <property type="match status" value="1"/>
</dbReference>
<gene>
    <name evidence="1" type="ORF">A9J31_12235</name>
</gene>
<accession>A0A1A7RG68</accession>
<reference evidence="2" key="1">
    <citation type="submission" date="2016-06" db="EMBL/GenBank/DDBJ databases">
        <authorList>
            <person name="Radolfova-Krizova L."/>
            <person name="Nemec A."/>
        </authorList>
    </citation>
    <scope>NUCLEOTIDE SEQUENCE [LARGE SCALE GENOMIC DNA]</scope>
    <source>
        <strain evidence="2">ANC 4275</strain>
    </source>
</reference>
<dbReference type="SUPFAM" id="SSF52172">
    <property type="entry name" value="CheY-like"/>
    <property type="match status" value="1"/>
</dbReference>
<protein>
    <recommendedName>
        <fullName evidence="3">Response regulatory domain-containing protein</fullName>
    </recommendedName>
</protein>
<sequence length="203" mass="23117">MPSEFLLPVPVLIIDHQMVTSKTLLCHILKDLGYPEEIVTYTSNLKDAEFNIFNQLPNLIFFAVTQQSDIAFIQKIKKIYPSSSLIILVKTQSTDLTLHALQLGATAYLLMDQPAEDTYKQLKVILRGGASLHQSFASYLLNETFSNQSEQEHKLSLKPAEYQILNMVSHSATQEQMVDELKLSTYQIDGFIKNIYRKLINYA</sequence>
<keyword evidence="2" id="KW-1185">Reference proteome</keyword>
<comment type="caution">
    <text evidence="1">The sequence shown here is derived from an EMBL/GenBank/DDBJ whole genome shotgun (WGS) entry which is preliminary data.</text>
</comment>
<dbReference type="Proteomes" id="UP000185753">
    <property type="component" value="Unassembled WGS sequence"/>
</dbReference>
<dbReference type="STRING" id="1443941.A9J31_12235"/>
<evidence type="ECO:0000313" key="1">
    <source>
        <dbReference type="EMBL" id="OBX29652.1"/>
    </source>
</evidence>
<dbReference type="OrthoDB" id="6713358at2"/>
<dbReference type="Gene3D" id="3.40.50.2300">
    <property type="match status" value="1"/>
</dbReference>
<evidence type="ECO:0000313" key="2">
    <source>
        <dbReference type="Proteomes" id="UP000185753"/>
    </source>
</evidence>
<dbReference type="EMBL" id="LZDS01000004">
    <property type="protein sequence ID" value="OBX29652.1"/>
    <property type="molecule type" value="Genomic_DNA"/>
</dbReference>
<evidence type="ECO:0008006" key="3">
    <source>
        <dbReference type="Google" id="ProtNLM"/>
    </source>
</evidence>
<organism evidence="1 2">
    <name type="scientific">Acinetobacter gandensis</name>
    <dbReference type="NCBI Taxonomy" id="1443941"/>
    <lineage>
        <taxon>Bacteria</taxon>
        <taxon>Pseudomonadati</taxon>
        <taxon>Pseudomonadota</taxon>
        <taxon>Gammaproteobacteria</taxon>
        <taxon>Moraxellales</taxon>
        <taxon>Moraxellaceae</taxon>
        <taxon>Acinetobacter</taxon>
    </lineage>
</organism>
<dbReference type="InterPro" id="IPR011006">
    <property type="entry name" value="CheY-like_superfamily"/>
</dbReference>
<proteinExistence type="predicted"/>
<dbReference type="PANTHER" id="PTHR45566:SF2">
    <property type="entry name" value="NARL SUBFAMILY"/>
    <property type="match status" value="1"/>
</dbReference>
<dbReference type="AlphaFoldDB" id="A0A1A7RG68"/>